<evidence type="ECO:0000259" key="3">
    <source>
        <dbReference type="PROSITE" id="PS00036"/>
    </source>
</evidence>
<feature type="compositionally biased region" description="Low complexity" evidence="2">
    <location>
        <begin position="23"/>
        <end position="40"/>
    </location>
</feature>
<evidence type="ECO:0000256" key="1">
    <source>
        <dbReference type="SAM" id="Coils"/>
    </source>
</evidence>
<dbReference type="SUPFAM" id="SSF57959">
    <property type="entry name" value="Leucine zipper domain"/>
    <property type="match status" value="1"/>
</dbReference>
<feature type="compositionally biased region" description="Basic and acidic residues" evidence="2">
    <location>
        <begin position="137"/>
        <end position="149"/>
    </location>
</feature>
<accession>A0AAD7EM75</accession>
<organism evidence="4 5">
    <name type="scientific">Mycena albidolilacea</name>
    <dbReference type="NCBI Taxonomy" id="1033008"/>
    <lineage>
        <taxon>Eukaryota</taxon>
        <taxon>Fungi</taxon>
        <taxon>Dikarya</taxon>
        <taxon>Basidiomycota</taxon>
        <taxon>Agaricomycotina</taxon>
        <taxon>Agaricomycetes</taxon>
        <taxon>Agaricomycetidae</taxon>
        <taxon>Agaricales</taxon>
        <taxon>Marasmiineae</taxon>
        <taxon>Mycenaceae</taxon>
        <taxon>Mycena</taxon>
    </lineage>
</organism>
<name>A0AAD7EM75_9AGAR</name>
<sequence>MDGYRAQWHAQHLPLSFPRYSDTTEPQSNTSPPSSSTPLSLRFRSIGLGGSGLEAELNGCSSPAVPVVVSVPLRAARCRHCVRLQVSSQPRTCSAVNLPTLPPSILPDTTEMWTTFPSTSVFAPDSFEPVIPMCECGSEHDHDGHDRDSVVSPTPNRQLNTSFPLNDPATALKQRTYTSIPPKPCANTWQKCDSRDAALAAIASKRRRNTLAARKTRQRKADHLRALEERVQVLQAESTMWRERALMARELLRGTGLDFSFDEQ</sequence>
<feature type="coiled-coil region" evidence="1">
    <location>
        <begin position="217"/>
        <end position="244"/>
    </location>
</feature>
<dbReference type="Gene3D" id="3.30.160.60">
    <property type="entry name" value="Classic Zinc Finger"/>
    <property type="match status" value="1"/>
</dbReference>
<dbReference type="PROSITE" id="PS00036">
    <property type="entry name" value="BZIP_BASIC"/>
    <property type="match status" value="1"/>
</dbReference>
<evidence type="ECO:0000313" key="4">
    <source>
        <dbReference type="EMBL" id="KAJ7334288.1"/>
    </source>
</evidence>
<comment type="caution">
    <text evidence="4">The sequence shown here is derived from an EMBL/GenBank/DDBJ whole genome shotgun (WGS) entry which is preliminary data.</text>
</comment>
<gene>
    <name evidence="4" type="ORF">DFH08DRAFT_880706</name>
</gene>
<dbReference type="AlphaFoldDB" id="A0AAD7EM75"/>
<feature type="domain" description="BZIP" evidence="3">
    <location>
        <begin position="205"/>
        <end position="219"/>
    </location>
</feature>
<dbReference type="InterPro" id="IPR046347">
    <property type="entry name" value="bZIP_sf"/>
</dbReference>
<dbReference type="CDD" id="cd12193">
    <property type="entry name" value="bZIP_GCN4"/>
    <property type="match status" value="1"/>
</dbReference>
<dbReference type="Proteomes" id="UP001218218">
    <property type="component" value="Unassembled WGS sequence"/>
</dbReference>
<feature type="region of interest" description="Disordered" evidence="2">
    <location>
        <begin position="137"/>
        <end position="166"/>
    </location>
</feature>
<dbReference type="GO" id="GO:0003700">
    <property type="term" value="F:DNA-binding transcription factor activity"/>
    <property type="evidence" value="ECO:0007669"/>
    <property type="project" value="InterPro"/>
</dbReference>
<keyword evidence="5" id="KW-1185">Reference proteome</keyword>
<feature type="compositionally biased region" description="Polar residues" evidence="2">
    <location>
        <begin position="151"/>
        <end position="164"/>
    </location>
</feature>
<dbReference type="InterPro" id="IPR004827">
    <property type="entry name" value="bZIP"/>
</dbReference>
<reference evidence="4" key="1">
    <citation type="submission" date="2023-03" db="EMBL/GenBank/DDBJ databases">
        <title>Massive genome expansion in bonnet fungi (Mycena s.s.) driven by repeated elements and novel gene families across ecological guilds.</title>
        <authorList>
            <consortium name="Lawrence Berkeley National Laboratory"/>
            <person name="Harder C.B."/>
            <person name="Miyauchi S."/>
            <person name="Viragh M."/>
            <person name="Kuo A."/>
            <person name="Thoen E."/>
            <person name="Andreopoulos B."/>
            <person name="Lu D."/>
            <person name="Skrede I."/>
            <person name="Drula E."/>
            <person name="Henrissat B."/>
            <person name="Morin E."/>
            <person name="Kohler A."/>
            <person name="Barry K."/>
            <person name="LaButti K."/>
            <person name="Morin E."/>
            <person name="Salamov A."/>
            <person name="Lipzen A."/>
            <person name="Mereny Z."/>
            <person name="Hegedus B."/>
            <person name="Baldrian P."/>
            <person name="Stursova M."/>
            <person name="Weitz H."/>
            <person name="Taylor A."/>
            <person name="Grigoriev I.V."/>
            <person name="Nagy L.G."/>
            <person name="Martin F."/>
            <person name="Kauserud H."/>
        </authorList>
    </citation>
    <scope>NUCLEOTIDE SEQUENCE</scope>
    <source>
        <strain evidence="4">CBHHK002</strain>
    </source>
</reference>
<proteinExistence type="predicted"/>
<dbReference type="EMBL" id="JARIHO010000033">
    <property type="protein sequence ID" value="KAJ7334288.1"/>
    <property type="molecule type" value="Genomic_DNA"/>
</dbReference>
<feature type="region of interest" description="Disordered" evidence="2">
    <location>
        <begin position="17"/>
        <end position="40"/>
    </location>
</feature>
<keyword evidence="1" id="KW-0175">Coiled coil</keyword>
<protein>
    <recommendedName>
        <fullName evidence="3">BZIP domain-containing protein</fullName>
    </recommendedName>
</protein>
<evidence type="ECO:0000313" key="5">
    <source>
        <dbReference type="Proteomes" id="UP001218218"/>
    </source>
</evidence>
<evidence type="ECO:0000256" key="2">
    <source>
        <dbReference type="SAM" id="MobiDB-lite"/>
    </source>
</evidence>